<evidence type="ECO:0000313" key="1">
    <source>
        <dbReference type="EMBL" id="GFY24216.1"/>
    </source>
</evidence>
<comment type="caution">
    <text evidence="1">The sequence shown here is derived from an EMBL/GenBank/DDBJ whole genome shotgun (WGS) entry which is preliminary data.</text>
</comment>
<dbReference type="AlphaFoldDB" id="A0A8X6VXJ0"/>
<gene>
    <name evidence="1" type="primary">NCL1_62662</name>
    <name evidence="1" type="ORF">TNCV_1012691</name>
</gene>
<protein>
    <submittedName>
        <fullName evidence="1">Uncharacterized protein</fullName>
    </submittedName>
</protein>
<sequence length="81" mass="9164">MIHDPCGVLNPSSSCMKEGKCTKKYPRGRLKDTKTSYKGYPLYRRRAPEDGGRTIPQKTRGVTQEILIDNSWLAHILLSSL</sequence>
<reference evidence="1" key="1">
    <citation type="submission" date="2020-08" db="EMBL/GenBank/DDBJ databases">
        <title>Multicomponent nature underlies the extraordinary mechanical properties of spider dragline silk.</title>
        <authorList>
            <person name="Kono N."/>
            <person name="Nakamura H."/>
            <person name="Mori M."/>
            <person name="Yoshida Y."/>
            <person name="Ohtoshi R."/>
            <person name="Malay A.D."/>
            <person name="Moran D.A.P."/>
            <person name="Tomita M."/>
            <person name="Numata K."/>
            <person name="Arakawa K."/>
        </authorList>
    </citation>
    <scope>NUCLEOTIDE SEQUENCE</scope>
</reference>
<name>A0A8X6VXJ0_TRICX</name>
<keyword evidence="2" id="KW-1185">Reference proteome</keyword>
<proteinExistence type="predicted"/>
<accession>A0A8X6VXJ0</accession>
<evidence type="ECO:0000313" key="2">
    <source>
        <dbReference type="Proteomes" id="UP000887159"/>
    </source>
</evidence>
<organism evidence="1 2">
    <name type="scientific">Trichonephila clavipes</name>
    <name type="common">Golden silk orbweaver</name>
    <name type="synonym">Nephila clavipes</name>
    <dbReference type="NCBI Taxonomy" id="2585209"/>
    <lineage>
        <taxon>Eukaryota</taxon>
        <taxon>Metazoa</taxon>
        <taxon>Ecdysozoa</taxon>
        <taxon>Arthropoda</taxon>
        <taxon>Chelicerata</taxon>
        <taxon>Arachnida</taxon>
        <taxon>Araneae</taxon>
        <taxon>Araneomorphae</taxon>
        <taxon>Entelegynae</taxon>
        <taxon>Araneoidea</taxon>
        <taxon>Nephilidae</taxon>
        <taxon>Trichonephila</taxon>
    </lineage>
</organism>
<dbReference type="EMBL" id="BMAU01021369">
    <property type="protein sequence ID" value="GFY24216.1"/>
    <property type="molecule type" value="Genomic_DNA"/>
</dbReference>
<dbReference type="Proteomes" id="UP000887159">
    <property type="component" value="Unassembled WGS sequence"/>
</dbReference>